<proteinExistence type="predicted"/>
<accession>A0A645FMU7</accession>
<comment type="caution">
    <text evidence="2">The sequence shown here is derived from an EMBL/GenBank/DDBJ whole genome shotgun (WGS) entry which is preliminary data.</text>
</comment>
<name>A0A645FMU7_9ZZZZ</name>
<evidence type="ECO:0000256" key="1">
    <source>
        <dbReference type="SAM" id="MobiDB-lite"/>
    </source>
</evidence>
<protein>
    <submittedName>
        <fullName evidence="2">Uncharacterized protein</fullName>
    </submittedName>
</protein>
<feature type="region of interest" description="Disordered" evidence="1">
    <location>
        <begin position="30"/>
        <end position="96"/>
    </location>
</feature>
<dbReference type="EMBL" id="VSSQ01062565">
    <property type="protein sequence ID" value="MPN15721.1"/>
    <property type="molecule type" value="Genomic_DNA"/>
</dbReference>
<gene>
    <name evidence="2" type="ORF">SDC9_163055</name>
</gene>
<sequence>MHYLRETVDICPRNCADQCPHDHLALNANIDDSRLKRNGESQTGEHQRRRFAEDQRDAHLGAKRTPEDSGIDVKRRIARNPDHDCNNDERRKKRQRRDFKLVERAHQLLFLCA</sequence>
<evidence type="ECO:0000313" key="2">
    <source>
        <dbReference type="EMBL" id="MPN15721.1"/>
    </source>
</evidence>
<reference evidence="2" key="1">
    <citation type="submission" date="2019-08" db="EMBL/GenBank/DDBJ databases">
        <authorList>
            <person name="Kucharzyk K."/>
            <person name="Murdoch R.W."/>
            <person name="Higgins S."/>
            <person name="Loffler F."/>
        </authorList>
    </citation>
    <scope>NUCLEOTIDE SEQUENCE</scope>
</reference>
<feature type="compositionally biased region" description="Basic and acidic residues" evidence="1">
    <location>
        <begin position="31"/>
        <end position="90"/>
    </location>
</feature>
<organism evidence="2">
    <name type="scientific">bioreactor metagenome</name>
    <dbReference type="NCBI Taxonomy" id="1076179"/>
    <lineage>
        <taxon>unclassified sequences</taxon>
        <taxon>metagenomes</taxon>
        <taxon>ecological metagenomes</taxon>
    </lineage>
</organism>
<dbReference type="AlphaFoldDB" id="A0A645FMU7"/>